<evidence type="ECO:0008006" key="4">
    <source>
        <dbReference type="Google" id="ProtNLM"/>
    </source>
</evidence>
<name>A0AAV2HDZ9_LYMST</name>
<dbReference type="AlphaFoldDB" id="A0AAV2HDZ9"/>
<dbReference type="Proteomes" id="UP001497497">
    <property type="component" value="Unassembled WGS sequence"/>
</dbReference>
<accession>A0AAV2HDZ9</accession>
<feature type="non-terminal residue" evidence="2">
    <location>
        <position position="1"/>
    </location>
</feature>
<evidence type="ECO:0000313" key="3">
    <source>
        <dbReference type="Proteomes" id="UP001497497"/>
    </source>
</evidence>
<evidence type="ECO:0000256" key="1">
    <source>
        <dbReference type="SAM" id="Phobius"/>
    </source>
</evidence>
<proteinExistence type="predicted"/>
<keyword evidence="1" id="KW-1133">Transmembrane helix</keyword>
<organism evidence="2 3">
    <name type="scientific">Lymnaea stagnalis</name>
    <name type="common">Great pond snail</name>
    <name type="synonym">Helix stagnalis</name>
    <dbReference type="NCBI Taxonomy" id="6523"/>
    <lineage>
        <taxon>Eukaryota</taxon>
        <taxon>Metazoa</taxon>
        <taxon>Spiralia</taxon>
        <taxon>Lophotrochozoa</taxon>
        <taxon>Mollusca</taxon>
        <taxon>Gastropoda</taxon>
        <taxon>Heterobranchia</taxon>
        <taxon>Euthyneura</taxon>
        <taxon>Panpulmonata</taxon>
        <taxon>Hygrophila</taxon>
        <taxon>Lymnaeoidea</taxon>
        <taxon>Lymnaeidae</taxon>
        <taxon>Lymnaea</taxon>
    </lineage>
</organism>
<comment type="caution">
    <text evidence="2">The sequence shown here is derived from an EMBL/GenBank/DDBJ whole genome shotgun (WGS) entry which is preliminary data.</text>
</comment>
<dbReference type="EMBL" id="CAXITT010000092">
    <property type="protein sequence ID" value="CAL1531535.1"/>
    <property type="molecule type" value="Genomic_DNA"/>
</dbReference>
<reference evidence="2 3" key="1">
    <citation type="submission" date="2024-04" db="EMBL/GenBank/DDBJ databases">
        <authorList>
            <consortium name="Genoscope - CEA"/>
            <person name="William W."/>
        </authorList>
    </citation>
    <scope>NUCLEOTIDE SEQUENCE [LARGE SCALE GENOMIC DNA]</scope>
</reference>
<gene>
    <name evidence="2" type="ORF">GSLYS_00005630001</name>
</gene>
<sequence length="254" mass="28452">VDNITVVFRVNVGELTELNTSILEVSLVTKTEVLPETVTTLHKWTGLPPDDVIVQGPCTEIPFIASVFLLRCVLLVRCEMGQGHILLTMDHHGDVYKSTIAEIPKVYPMCSSGYSERKVDNYTVKIDGKELPQHDDCSMTFKGEADPLLEFCFEKHNSHISLEIARDGKHYAKSTNRCVEVKVNNKEKLTEFEFTSHDSCGVRGRLKCEFSFEANISTYVYQYVLDHTSLIAAGAVILGILLFGILICISKYAQ</sequence>
<protein>
    <recommendedName>
        <fullName evidence="4">CUB domain-containing protein</fullName>
    </recommendedName>
</protein>
<keyword evidence="1" id="KW-0812">Transmembrane</keyword>
<evidence type="ECO:0000313" key="2">
    <source>
        <dbReference type="EMBL" id="CAL1531535.1"/>
    </source>
</evidence>
<keyword evidence="3" id="KW-1185">Reference proteome</keyword>
<feature type="transmembrane region" description="Helical" evidence="1">
    <location>
        <begin position="230"/>
        <end position="249"/>
    </location>
</feature>
<keyword evidence="1" id="KW-0472">Membrane</keyword>